<proteinExistence type="predicted"/>
<keyword evidence="1" id="KW-1133">Transmembrane helix</keyword>
<keyword evidence="1" id="KW-0472">Membrane</keyword>
<protein>
    <submittedName>
        <fullName evidence="2">Carbohydrate ABC transporter permease</fullName>
    </submittedName>
</protein>
<evidence type="ECO:0000313" key="2">
    <source>
        <dbReference type="EMBL" id="NEK55775.1"/>
    </source>
</evidence>
<reference evidence="2 3" key="1">
    <citation type="submission" date="2020-01" db="EMBL/GenBank/DDBJ databases">
        <title>Rhizobium genotypes associated with high levels of biological nitrogen fixation by grain legumes in a temperate-maritime cropping system.</title>
        <authorList>
            <person name="Maluk M."/>
            <person name="Francesc Ferrando Molina F."/>
            <person name="Lopez Del Egido L."/>
            <person name="Lafos M."/>
            <person name="Langarica-Fuentes A."/>
            <person name="Gebre Yohannes G."/>
            <person name="Young M.W."/>
            <person name="Martin P."/>
            <person name="Gantlett R."/>
            <person name="Kenicer G."/>
            <person name="Hawes C."/>
            <person name="Begg G.S."/>
            <person name="Quilliam R.S."/>
            <person name="Squire G.R."/>
            <person name="Poole P.S."/>
            <person name="Young P.W."/>
            <person name="Iannetta P.M."/>
            <person name="James E.K."/>
        </authorList>
    </citation>
    <scope>NUCLEOTIDE SEQUENCE [LARGE SCALE GENOMIC DNA]</scope>
    <source>
        <strain evidence="2 3">JHI944</strain>
    </source>
</reference>
<sequence length="53" mass="5898">MAYSVLSDVTTKTKATAAADRARRDPMRWVVLAILILLLAFTLFPFFLALLNA</sequence>
<keyword evidence="1" id="KW-0812">Transmembrane</keyword>
<comment type="caution">
    <text evidence="2">The sequence shown here is derived from an EMBL/GenBank/DDBJ whole genome shotgun (WGS) entry which is preliminary data.</text>
</comment>
<feature type="transmembrane region" description="Helical" evidence="1">
    <location>
        <begin position="29"/>
        <end position="51"/>
    </location>
</feature>
<organism evidence="2 3">
    <name type="scientific">Rhizobium leguminosarum</name>
    <dbReference type="NCBI Taxonomy" id="384"/>
    <lineage>
        <taxon>Bacteria</taxon>
        <taxon>Pseudomonadati</taxon>
        <taxon>Pseudomonadota</taxon>
        <taxon>Alphaproteobacteria</taxon>
        <taxon>Hyphomicrobiales</taxon>
        <taxon>Rhizobiaceae</taxon>
        <taxon>Rhizobium/Agrobacterium group</taxon>
        <taxon>Rhizobium</taxon>
    </lineage>
</organism>
<gene>
    <name evidence="2" type="ORF">GUK36_41845</name>
</gene>
<dbReference type="AlphaFoldDB" id="A0A6P0DW98"/>
<evidence type="ECO:0000313" key="3">
    <source>
        <dbReference type="Proteomes" id="UP000471409"/>
    </source>
</evidence>
<accession>A0A6P0DW98</accession>
<dbReference type="Proteomes" id="UP000471409">
    <property type="component" value="Unassembled WGS sequence"/>
</dbReference>
<evidence type="ECO:0000256" key="1">
    <source>
        <dbReference type="SAM" id="Phobius"/>
    </source>
</evidence>
<dbReference type="EMBL" id="WXXP01000867">
    <property type="protein sequence ID" value="NEK55775.1"/>
    <property type="molecule type" value="Genomic_DNA"/>
</dbReference>
<feature type="non-terminal residue" evidence="2">
    <location>
        <position position="53"/>
    </location>
</feature>
<name>A0A6P0DW98_RHILE</name>